<keyword evidence="4" id="KW-0444">Lipid biosynthesis</keyword>
<evidence type="ECO:0000256" key="9">
    <source>
        <dbReference type="ARBA" id="ARBA00022840"/>
    </source>
</evidence>
<keyword evidence="21" id="KW-1185">Reference proteome</keyword>
<evidence type="ECO:0000256" key="17">
    <source>
        <dbReference type="PIRSR" id="PIRSR600829-3"/>
    </source>
</evidence>
<comment type="similarity">
    <text evidence="2">Belongs to the bacterial diacylglycerol kinase family.</text>
</comment>
<keyword evidence="6 19" id="KW-0812">Transmembrane</keyword>
<feature type="binding site" evidence="18">
    <location>
        <position position="40"/>
    </location>
    <ligand>
        <name>a divalent metal cation</name>
        <dbReference type="ChEBI" id="CHEBI:60240"/>
    </ligand>
</feature>
<keyword evidence="3" id="KW-1003">Cell membrane</keyword>
<keyword evidence="5" id="KW-0808">Transferase</keyword>
<feature type="binding site" evidence="17">
    <location>
        <position position="40"/>
    </location>
    <ligand>
        <name>ATP</name>
        <dbReference type="ChEBI" id="CHEBI:30616"/>
    </ligand>
</feature>
<feature type="transmembrane region" description="Helical" evidence="19">
    <location>
        <begin position="110"/>
        <end position="134"/>
    </location>
</feature>
<dbReference type="PANTHER" id="PTHR34299">
    <property type="entry name" value="DIACYLGLYCEROL KINASE"/>
    <property type="match status" value="1"/>
</dbReference>
<dbReference type="AlphaFoldDB" id="A0A1I5X9G6"/>
<evidence type="ECO:0000256" key="3">
    <source>
        <dbReference type="ARBA" id="ARBA00022475"/>
    </source>
</evidence>
<evidence type="ECO:0000313" key="20">
    <source>
        <dbReference type="EMBL" id="SFQ28615.1"/>
    </source>
</evidence>
<keyword evidence="18" id="KW-0479">Metal-binding</keyword>
<dbReference type="InterPro" id="IPR033717">
    <property type="entry name" value="UDPK"/>
</dbReference>
<keyword evidence="8 20" id="KW-0418">Kinase</keyword>
<dbReference type="RefSeq" id="WP_234795035.1">
    <property type="nucleotide sequence ID" value="NZ_FOXS01000002.1"/>
</dbReference>
<dbReference type="GO" id="GO:0046872">
    <property type="term" value="F:metal ion binding"/>
    <property type="evidence" value="ECO:0007669"/>
    <property type="project" value="UniProtKB-KW"/>
</dbReference>
<keyword evidence="13" id="KW-0594">Phospholipid biosynthesis</keyword>
<feature type="binding site" evidence="17">
    <location>
        <begin position="106"/>
        <end position="107"/>
    </location>
    <ligand>
        <name>ATP</name>
        <dbReference type="ChEBI" id="CHEBI:30616"/>
    </ligand>
</feature>
<feature type="binding site" evidence="18">
    <location>
        <position position="88"/>
    </location>
    <ligand>
        <name>a divalent metal cation</name>
        <dbReference type="ChEBI" id="CHEBI:60240"/>
    </ligand>
</feature>
<evidence type="ECO:0000256" key="5">
    <source>
        <dbReference type="ARBA" id="ARBA00022679"/>
    </source>
</evidence>
<accession>A0A1I5X9G6</accession>
<name>A0A1I5X9G6_HYMAR</name>
<dbReference type="GO" id="GO:0005524">
    <property type="term" value="F:ATP binding"/>
    <property type="evidence" value="ECO:0007669"/>
    <property type="project" value="UniProtKB-KW"/>
</dbReference>
<protein>
    <submittedName>
        <fullName evidence="20">Undecaprenol kinase</fullName>
    </submittedName>
</protein>
<evidence type="ECO:0000256" key="19">
    <source>
        <dbReference type="SAM" id="Phobius"/>
    </source>
</evidence>
<gene>
    <name evidence="20" type="ORF">SAMN04515668_1721</name>
</gene>
<dbReference type="PANTHER" id="PTHR34299:SF1">
    <property type="entry name" value="DIACYLGLYCEROL KINASE"/>
    <property type="match status" value="1"/>
</dbReference>
<sequence>MAEPATPNSDRLRPPDGLLRRRVASFGHAFRGVWAALRSEVHLQFHAVATVVAIGLGFYFGISRLEWALVALAVACVWAAELVNTAIEALTDLVSPGYHPLAGKAKDVAAGAVLLAALGALVVGALVFGPYVLAIAE</sequence>
<evidence type="ECO:0000256" key="8">
    <source>
        <dbReference type="ARBA" id="ARBA00022777"/>
    </source>
</evidence>
<keyword evidence="14" id="KW-1208">Phospholipid metabolism</keyword>
<evidence type="ECO:0000256" key="11">
    <source>
        <dbReference type="ARBA" id="ARBA00023098"/>
    </source>
</evidence>
<evidence type="ECO:0000256" key="6">
    <source>
        <dbReference type="ARBA" id="ARBA00022692"/>
    </source>
</evidence>
<evidence type="ECO:0000256" key="12">
    <source>
        <dbReference type="ARBA" id="ARBA00023136"/>
    </source>
</evidence>
<dbReference type="GO" id="GO:0008654">
    <property type="term" value="P:phospholipid biosynthetic process"/>
    <property type="evidence" value="ECO:0007669"/>
    <property type="project" value="UniProtKB-KW"/>
</dbReference>
<keyword evidence="12 19" id="KW-0472">Membrane</keyword>
<dbReference type="STRING" id="1227077.SAMN04515668_1721"/>
<feature type="transmembrane region" description="Helical" evidence="19">
    <location>
        <begin position="43"/>
        <end position="62"/>
    </location>
</feature>
<dbReference type="Proteomes" id="UP000199029">
    <property type="component" value="Unassembled WGS sequence"/>
</dbReference>
<dbReference type="InterPro" id="IPR000829">
    <property type="entry name" value="DAGK"/>
</dbReference>
<reference evidence="21" key="1">
    <citation type="submission" date="2016-10" db="EMBL/GenBank/DDBJ databases">
        <authorList>
            <person name="Varghese N."/>
            <person name="Submissions S."/>
        </authorList>
    </citation>
    <scope>NUCLEOTIDE SEQUENCE [LARGE SCALE GENOMIC DNA]</scope>
    <source>
        <strain evidence="21">OR362-8,ATCC BAA-1266,JCM 13504</strain>
    </source>
</reference>
<keyword evidence="18" id="KW-0460">Magnesium</keyword>
<comment type="cofactor">
    <cofactor evidence="18">
        <name>Mg(2+)</name>
        <dbReference type="ChEBI" id="CHEBI:18420"/>
    </cofactor>
    <text evidence="18">Mn(2+), Zn(2+), Cd(2+) and Co(2+) support activity to lesser extents.</text>
</comment>
<dbReference type="EMBL" id="FOXS01000002">
    <property type="protein sequence ID" value="SFQ28615.1"/>
    <property type="molecule type" value="Genomic_DNA"/>
</dbReference>
<keyword evidence="9 17" id="KW-0067">ATP-binding</keyword>
<evidence type="ECO:0000256" key="15">
    <source>
        <dbReference type="PIRSR" id="PIRSR600829-1"/>
    </source>
</evidence>
<feature type="active site" description="Proton acceptor" evidence="15">
    <location>
        <position position="81"/>
    </location>
</feature>
<feature type="binding site" evidence="16">
    <location>
        <position position="21"/>
    </location>
    <ligand>
        <name>substrate</name>
    </ligand>
</feature>
<evidence type="ECO:0000256" key="2">
    <source>
        <dbReference type="ARBA" id="ARBA00005967"/>
    </source>
</evidence>
<evidence type="ECO:0000256" key="4">
    <source>
        <dbReference type="ARBA" id="ARBA00022516"/>
    </source>
</evidence>
<evidence type="ECO:0000256" key="16">
    <source>
        <dbReference type="PIRSR" id="PIRSR600829-2"/>
    </source>
</evidence>
<feature type="binding site" evidence="17">
    <location>
        <position position="21"/>
    </location>
    <ligand>
        <name>ATP</name>
        <dbReference type="ChEBI" id="CHEBI:30616"/>
    </ligand>
</feature>
<dbReference type="Pfam" id="PF01219">
    <property type="entry name" value="DAGK_prokar"/>
    <property type="match status" value="1"/>
</dbReference>
<evidence type="ECO:0000256" key="14">
    <source>
        <dbReference type="ARBA" id="ARBA00023264"/>
    </source>
</evidence>
<feature type="binding site" evidence="16">
    <location>
        <position position="81"/>
    </location>
    <ligand>
        <name>substrate</name>
    </ligand>
</feature>
<comment type="subcellular location">
    <subcellularLocation>
        <location evidence="1">Cell membrane</location>
        <topology evidence="1">Multi-pass membrane protein</topology>
    </subcellularLocation>
</comment>
<feature type="transmembrane region" description="Helical" evidence="19">
    <location>
        <begin position="69"/>
        <end position="90"/>
    </location>
</feature>
<keyword evidence="7 17" id="KW-0547">Nucleotide-binding</keyword>
<evidence type="ECO:0000256" key="10">
    <source>
        <dbReference type="ARBA" id="ARBA00022989"/>
    </source>
</evidence>
<proteinExistence type="inferred from homology"/>
<dbReference type="InterPro" id="IPR036945">
    <property type="entry name" value="DAGK_sf"/>
</dbReference>
<dbReference type="GO" id="GO:0016301">
    <property type="term" value="F:kinase activity"/>
    <property type="evidence" value="ECO:0007669"/>
    <property type="project" value="UniProtKB-KW"/>
</dbReference>
<dbReference type="Gene3D" id="1.10.287.3610">
    <property type="match status" value="1"/>
</dbReference>
<organism evidence="20 21">
    <name type="scientific">Hymenobacter arizonensis</name>
    <name type="common">Siccationidurans arizonensis</name>
    <dbReference type="NCBI Taxonomy" id="1227077"/>
    <lineage>
        <taxon>Bacteria</taxon>
        <taxon>Pseudomonadati</taxon>
        <taxon>Bacteroidota</taxon>
        <taxon>Cytophagia</taxon>
        <taxon>Cytophagales</taxon>
        <taxon>Hymenobacteraceae</taxon>
        <taxon>Hymenobacter</taxon>
    </lineage>
</organism>
<evidence type="ECO:0000256" key="13">
    <source>
        <dbReference type="ARBA" id="ARBA00023209"/>
    </source>
</evidence>
<keyword evidence="10 19" id="KW-1133">Transmembrane helix</keyword>
<evidence type="ECO:0000313" key="21">
    <source>
        <dbReference type="Proteomes" id="UP000199029"/>
    </source>
</evidence>
<evidence type="ECO:0000256" key="7">
    <source>
        <dbReference type="ARBA" id="ARBA00022741"/>
    </source>
</evidence>
<dbReference type="GO" id="GO:0005886">
    <property type="term" value="C:plasma membrane"/>
    <property type="evidence" value="ECO:0007669"/>
    <property type="project" value="UniProtKB-SubCell"/>
</dbReference>
<feature type="binding site" evidence="17">
    <location>
        <position position="88"/>
    </location>
    <ligand>
        <name>ATP</name>
        <dbReference type="ChEBI" id="CHEBI:30616"/>
    </ligand>
</feature>
<evidence type="ECO:0000256" key="1">
    <source>
        <dbReference type="ARBA" id="ARBA00004651"/>
    </source>
</evidence>
<keyword evidence="11" id="KW-0443">Lipid metabolism</keyword>
<dbReference type="CDD" id="cd14265">
    <property type="entry name" value="UDPK_IM_like"/>
    <property type="match status" value="1"/>
</dbReference>
<evidence type="ECO:0000256" key="18">
    <source>
        <dbReference type="PIRSR" id="PIRSR600829-4"/>
    </source>
</evidence>